<name>A0A8S5SYX5_9CAUD</name>
<proteinExistence type="predicted"/>
<reference evidence="1" key="1">
    <citation type="journal article" date="2021" name="Proc. Natl. Acad. Sci. U.S.A.">
        <title>A Catalog of Tens of Thousands of Viruses from Human Metagenomes Reveals Hidden Associations with Chronic Diseases.</title>
        <authorList>
            <person name="Tisza M.J."/>
            <person name="Buck C.B."/>
        </authorList>
    </citation>
    <scope>NUCLEOTIDE SEQUENCE</scope>
    <source>
        <strain evidence="1">CtAkS7</strain>
    </source>
</reference>
<sequence>MAQTKFIVTYIDSHEMKQVRTTDTYSGARKIADYIQDKGGKARVSVIFDRKDPE</sequence>
<protein>
    <submittedName>
        <fullName evidence="1">Uncharacterized protein</fullName>
    </submittedName>
</protein>
<dbReference type="EMBL" id="BK032698">
    <property type="protein sequence ID" value="DAF55738.1"/>
    <property type="molecule type" value="Genomic_DNA"/>
</dbReference>
<accession>A0A8S5SYX5</accession>
<organism evidence="1">
    <name type="scientific">Siphoviridae sp. ctAkS7</name>
    <dbReference type="NCBI Taxonomy" id="2827798"/>
    <lineage>
        <taxon>Viruses</taxon>
        <taxon>Duplodnaviria</taxon>
        <taxon>Heunggongvirae</taxon>
        <taxon>Uroviricota</taxon>
        <taxon>Caudoviricetes</taxon>
    </lineage>
</organism>
<evidence type="ECO:0000313" key="1">
    <source>
        <dbReference type="EMBL" id="DAF55738.1"/>
    </source>
</evidence>